<dbReference type="HOGENOM" id="CLU_029131_0_0_1"/>
<dbReference type="InterPro" id="IPR023753">
    <property type="entry name" value="FAD/NAD-binding_dom"/>
</dbReference>
<dbReference type="GO" id="GO:0050660">
    <property type="term" value="F:flavin adenine dinucleotide binding"/>
    <property type="evidence" value="ECO:0007669"/>
    <property type="project" value="TreeGrafter"/>
</dbReference>
<dbReference type="KEGG" id="cthr:CTHT_0047620"/>
<keyword evidence="3" id="KW-1185">Reference proteome</keyword>
<dbReference type="PANTHER" id="PTHR43735:SF24">
    <property type="entry name" value="NUCLEOTIDE-DISULPHIDE OXIDOREDUCTASE AMID-LIKE, PUTATIVE (AFU_ORTHOLOGUE AFUA_1G17180)-RELATED"/>
    <property type="match status" value="1"/>
</dbReference>
<name>G0SAS8_CHATD</name>
<dbReference type="OMA" id="HMGHYAG"/>
<gene>
    <name evidence="2" type="ORF">CTHT_0047620</name>
</gene>
<reference evidence="2 3" key="1">
    <citation type="journal article" date="2011" name="Cell">
        <title>Insight into structure and assembly of the nuclear pore complex by utilizing the genome of a eukaryotic thermophile.</title>
        <authorList>
            <person name="Amlacher S."/>
            <person name="Sarges P."/>
            <person name="Flemming D."/>
            <person name="van Noort V."/>
            <person name="Kunze R."/>
            <person name="Devos D.P."/>
            <person name="Arumugam M."/>
            <person name="Bork P."/>
            <person name="Hurt E."/>
        </authorList>
    </citation>
    <scope>NUCLEOTIDE SEQUENCE [LARGE SCALE GENOMIC DNA]</scope>
    <source>
        <strain evidence="3">DSM 1495 / CBS 144.50 / IMI 039719</strain>
    </source>
</reference>
<dbReference type="PRINTS" id="PR00411">
    <property type="entry name" value="PNDRDTASEI"/>
</dbReference>
<dbReference type="PANTHER" id="PTHR43735">
    <property type="entry name" value="APOPTOSIS-INDUCING FACTOR 1"/>
    <property type="match status" value="1"/>
</dbReference>
<dbReference type="Gene3D" id="3.50.50.100">
    <property type="match status" value="1"/>
</dbReference>
<dbReference type="GO" id="GO:0004174">
    <property type="term" value="F:electron-transferring-flavoprotein dehydrogenase activity"/>
    <property type="evidence" value="ECO:0007669"/>
    <property type="project" value="TreeGrafter"/>
</dbReference>
<dbReference type="AlphaFoldDB" id="G0SAS8"/>
<dbReference type="Proteomes" id="UP000008066">
    <property type="component" value="Unassembled WGS sequence"/>
</dbReference>
<dbReference type="EMBL" id="GL988044">
    <property type="protein sequence ID" value="EGS19308.1"/>
    <property type="molecule type" value="Genomic_DNA"/>
</dbReference>
<protein>
    <submittedName>
        <fullName evidence="2">Putative FAD binding protein</fullName>
    </submittedName>
</protein>
<sequence>MGSLFQDRACTCPELHVGLDSPTPQQPFRLLVLGGGYGGLSVALNLQDLCRGQAPRCGPAPEEGAPVVERPRFEVEIVIVDERDGFFHTIGAPLALASEDFASKFWIRYDEIPALRSPNIRVLHGSVKSVDPERKVATYLPYAGTEEKQLEYDFLVAATGLRRAWPAVPQSLRRKQYLFEMGDHLRSMTGRKKGVVVVVGGGAVGIELASELKTLHPHLHVILAHSRSQLLSNEPLPDEVKERALELCRDAGLEVLLNHRLERSEPVKGEAGKVTGAVEVVFTNGKTIVADRVVMAVSRSSPNTGFLPREAVDEEGFVKVQGSLRFSPSTIPNSTHHYAIGDIALWSGIKRCGAAMHMGYYAAHNIHQTMQQIVHGKQEEELLELKEIPPMIGLAVGKQAVAYWPENGMIYGEKVLKDFFGEDLGFTICWNHMRLGEEGK</sequence>
<evidence type="ECO:0000313" key="2">
    <source>
        <dbReference type="EMBL" id="EGS19308.1"/>
    </source>
</evidence>
<dbReference type="RefSeq" id="XP_006695130.1">
    <property type="nucleotide sequence ID" value="XM_006695067.1"/>
</dbReference>
<feature type="domain" description="FAD/NAD(P)-binding" evidence="1">
    <location>
        <begin position="29"/>
        <end position="359"/>
    </location>
</feature>
<accession>G0SAS8</accession>
<proteinExistence type="predicted"/>
<dbReference type="SUPFAM" id="SSF51905">
    <property type="entry name" value="FAD/NAD(P)-binding domain"/>
    <property type="match status" value="1"/>
</dbReference>
<evidence type="ECO:0000313" key="3">
    <source>
        <dbReference type="Proteomes" id="UP000008066"/>
    </source>
</evidence>
<dbReference type="GO" id="GO:0005737">
    <property type="term" value="C:cytoplasm"/>
    <property type="evidence" value="ECO:0007669"/>
    <property type="project" value="TreeGrafter"/>
</dbReference>
<evidence type="ECO:0000259" key="1">
    <source>
        <dbReference type="Pfam" id="PF07992"/>
    </source>
</evidence>
<organism evidence="3">
    <name type="scientific">Chaetomium thermophilum (strain DSM 1495 / CBS 144.50 / IMI 039719)</name>
    <name type="common">Thermochaetoides thermophila</name>
    <dbReference type="NCBI Taxonomy" id="759272"/>
    <lineage>
        <taxon>Eukaryota</taxon>
        <taxon>Fungi</taxon>
        <taxon>Dikarya</taxon>
        <taxon>Ascomycota</taxon>
        <taxon>Pezizomycotina</taxon>
        <taxon>Sordariomycetes</taxon>
        <taxon>Sordariomycetidae</taxon>
        <taxon>Sordariales</taxon>
        <taxon>Chaetomiaceae</taxon>
        <taxon>Thermochaetoides</taxon>
    </lineage>
</organism>
<dbReference type="InterPro" id="IPR036188">
    <property type="entry name" value="FAD/NAD-bd_sf"/>
</dbReference>
<dbReference type="OrthoDB" id="202203at2759"/>
<dbReference type="PRINTS" id="PR00368">
    <property type="entry name" value="FADPNR"/>
</dbReference>
<dbReference type="eggNOG" id="KOG2495">
    <property type="taxonomic scope" value="Eukaryota"/>
</dbReference>
<dbReference type="STRING" id="759272.G0SAS8"/>
<dbReference type="GeneID" id="18258800"/>
<dbReference type="Pfam" id="PF07992">
    <property type="entry name" value="Pyr_redox_2"/>
    <property type="match status" value="1"/>
</dbReference>